<sequence>MIASDLVLQQIAQTVQEVGRYSITVDETSDISNKEQVCVSQACRWEAVKAFEQQLVRITLYTIALMELINMKDAKASVDARDLLTSVCDLYSSLLV</sequence>
<name>A0A5B7IZU9_PORTR</name>
<gene>
    <name evidence="1" type="ORF">E2C01_080984</name>
</gene>
<keyword evidence="2" id="KW-1185">Reference proteome</keyword>
<reference evidence="1 2" key="1">
    <citation type="submission" date="2019-05" db="EMBL/GenBank/DDBJ databases">
        <title>Another draft genome of Portunus trituberculatus and its Hox gene families provides insights of decapod evolution.</title>
        <authorList>
            <person name="Jeong J.-H."/>
            <person name="Song I."/>
            <person name="Kim S."/>
            <person name="Choi T."/>
            <person name="Kim D."/>
            <person name="Ryu S."/>
            <person name="Kim W."/>
        </authorList>
    </citation>
    <scope>NUCLEOTIDE SEQUENCE [LARGE SCALE GENOMIC DNA]</scope>
    <source>
        <tissue evidence="1">Muscle</tissue>
    </source>
</reference>
<evidence type="ECO:0000313" key="1">
    <source>
        <dbReference type="EMBL" id="MPC86168.1"/>
    </source>
</evidence>
<comment type="caution">
    <text evidence="1">The sequence shown here is derived from an EMBL/GenBank/DDBJ whole genome shotgun (WGS) entry which is preliminary data.</text>
</comment>
<accession>A0A5B7IZU9</accession>
<dbReference type="AlphaFoldDB" id="A0A5B7IZU9"/>
<evidence type="ECO:0008006" key="3">
    <source>
        <dbReference type="Google" id="ProtNLM"/>
    </source>
</evidence>
<evidence type="ECO:0000313" key="2">
    <source>
        <dbReference type="Proteomes" id="UP000324222"/>
    </source>
</evidence>
<proteinExistence type="predicted"/>
<dbReference type="EMBL" id="VSRR010070666">
    <property type="protein sequence ID" value="MPC86168.1"/>
    <property type="molecule type" value="Genomic_DNA"/>
</dbReference>
<organism evidence="1 2">
    <name type="scientific">Portunus trituberculatus</name>
    <name type="common">Swimming crab</name>
    <name type="synonym">Neptunus trituberculatus</name>
    <dbReference type="NCBI Taxonomy" id="210409"/>
    <lineage>
        <taxon>Eukaryota</taxon>
        <taxon>Metazoa</taxon>
        <taxon>Ecdysozoa</taxon>
        <taxon>Arthropoda</taxon>
        <taxon>Crustacea</taxon>
        <taxon>Multicrustacea</taxon>
        <taxon>Malacostraca</taxon>
        <taxon>Eumalacostraca</taxon>
        <taxon>Eucarida</taxon>
        <taxon>Decapoda</taxon>
        <taxon>Pleocyemata</taxon>
        <taxon>Brachyura</taxon>
        <taxon>Eubrachyura</taxon>
        <taxon>Portunoidea</taxon>
        <taxon>Portunidae</taxon>
        <taxon>Portuninae</taxon>
        <taxon>Portunus</taxon>
    </lineage>
</organism>
<dbReference type="Proteomes" id="UP000324222">
    <property type="component" value="Unassembled WGS sequence"/>
</dbReference>
<protein>
    <recommendedName>
        <fullName evidence="3">DUF4371 domain-containing protein</fullName>
    </recommendedName>
</protein>